<feature type="domain" description="Flagellar M-ring N-terminal" evidence="9">
    <location>
        <begin position="12"/>
        <end position="179"/>
    </location>
</feature>
<keyword evidence="6 8" id="KW-0998">Cell outer membrane</keyword>
<evidence type="ECO:0000256" key="2">
    <source>
        <dbReference type="ARBA" id="ARBA00009509"/>
    </source>
</evidence>
<keyword evidence="4 8" id="KW-0472">Membrane</keyword>
<gene>
    <name evidence="10" type="primary">sctJ</name>
    <name evidence="10" type="ORF">JAZ04_01155</name>
</gene>
<sequence length="246" mass="27358">MAFVLLFLSGCNDEALYSGLDEVEANEIIALLSNAGIISYKTRNSDEKYTVATNRNDFANAIDLLKTNGYPKNRFETLGEVFKKEGFVSSPLEERARLNYAQSQELSRTIESIDGVILARVHLAIPKENKLESEAKPSSASVFIKYRRGIDLSDRESQIKALLVNSISGLPYENVTVAMFSSNPIPVNRKTKEAEKSGFSFISESEKDNLLFGMLFIIGLLIAVTVYLGLRNKKQSNQLQITNSNT</sequence>
<dbReference type="PANTHER" id="PTHR30046:SF2">
    <property type="entry name" value="YOP PROTEINS TRANSLOCATION LIPOPROTEIN J"/>
    <property type="match status" value="1"/>
</dbReference>
<evidence type="ECO:0000313" key="11">
    <source>
        <dbReference type="Proteomes" id="UP000886687"/>
    </source>
</evidence>
<dbReference type="NCBIfam" id="TIGR02544">
    <property type="entry name" value="III_secr_YscJ"/>
    <property type="match status" value="1"/>
</dbReference>
<comment type="subcellular location">
    <subcellularLocation>
        <location evidence="1">Cell outer membrane</location>
        <topology evidence="1">Lipid-anchor</topology>
    </subcellularLocation>
</comment>
<comment type="caution">
    <text evidence="10">The sequence shown here is derived from an EMBL/GenBank/DDBJ whole genome shotgun (WGS) entry which is preliminary data.</text>
</comment>
<reference evidence="10" key="1">
    <citation type="journal article" date="2021" name="Proc. Natl. Acad. Sci. U.S.A.">
        <title>Global biogeography of chemosynthetic symbionts reveals both localized and globally distributed symbiont groups. .</title>
        <authorList>
            <person name="Osvatic J.T."/>
            <person name="Wilkins L.G.E."/>
            <person name="Leibrecht L."/>
            <person name="Leray M."/>
            <person name="Zauner S."/>
            <person name="Polzin J."/>
            <person name="Camacho Y."/>
            <person name="Gros O."/>
            <person name="van Gils J.A."/>
            <person name="Eisen J.A."/>
            <person name="Petersen J.M."/>
            <person name="Yuen B."/>
        </authorList>
    </citation>
    <scope>NUCLEOTIDE SEQUENCE</scope>
    <source>
        <strain evidence="10">MAGL173</strain>
    </source>
</reference>
<dbReference type="InterPro" id="IPR003282">
    <property type="entry name" value="T3SS_SctJ"/>
</dbReference>
<dbReference type="GO" id="GO:0009306">
    <property type="term" value="P:protein secretion"/>
    <property type="evidence" value="ECO:0007669"/>
    <property type="project" value="InterPro"/>
</dbReference>
<dbReference type="AlphaFoldDB" id="A0A9E4K1W5"/>
<keyword evidence="8" id="KW-1133">Transmembrane helix</keyword>
<dbReference type="GO" id="GO:0009279">
    <property type="term" value="C:cell outer membrane"/>
    <property type="evidence" value="ECO:0007669"/>
    <property type="project" value="UniProtKB-SubCell"/>
</dbReference>
<comment type="similarity">
    <text evidence="2 8">Belongs to the YscJ lipoprotein family.</text>
</comment>
<evidence type="ECO:0000256" key="3">
    <source>
        <dbReference type="ARBA" id="ARBA00022729"/>
    </source>
</evidence>
<protein>
    <recommendedName>
        <fullName evidence="8">Lipoprotein</fullName>
    </recommendedName>
</protein>
<evidence type="ECO:0000256" key="6">
    <source>
        <dbReference type="ARBA" id="ARBA00023237"/>
    </source>
</evidence>
<dbReference type="PANTHER" id="PTHR30046">
    <property type="entry name" value="FLAGELLAR M-RING PROTEIN"/>
    <property type="match status" value="1"/>
</dbReference>
<keyword evidence="7 8" id="KW-0449">Lipoprotein</keyword>
<dbReference type="Gene3D" id="3.30.300.30">
    <property type="match status" value="1"/>
</dbReference>
<dbReference type="EMBL" id="JAEPDI010000001">
    <property type="protein sequence ID" value="MCG7937453.1"/>
    <property type="molecule type" value="Genomic_DNA"/>
</dbReference>
<evidence type="ECO:0000256" key="7">
    <source>
        <dbReference type="ARBA" id="ARBA00023288"/>
    </source>
</evidence>
<dbReference type="Proteomes" id="UP000886687">
    <property type="component" value="Unassembled WGS sequence"/>
</dbReference>
<evidence type="ECO:0000256" key="4">
    <source>
        <dbReference type="ARBA" id="ARBA00023136"/>
    </source>
</evidence>
<keyword evidence="3 8" id="KW-0732">Signal</keyword>
<dbReference type="InterPro" id="IPR045851">
    <property type="entry name" value="AMP-bd_C_sf"/>
</dbReference>
<dbReference type="Gene3D" id="3.30.70.1530">
    <property type="entry name" value="Hypothetical protein rpa1041"/>
    <property type="match status" value="1"/>
</dbReference>
<dbReference type="InterPro" id="IPR043427">
    <property type="entry name" value="YscJ/FliF"/>
</dbReference>
<feature type="transmembrane region" description="Helical" evidence="8">
    <location>
        <begin position="210"/>
        <end position="230"/>
    </location>
</feature>
<evidence type="ECO:0000256" key="5">
    <source>
        <dbReference type="ARBA" id="ARBA00023139"/>
    </source>
</evidence>
<name>A0A9E4K1W5_9GAMM</name>
<keyword evidence="8" id="KW-0812">Transmembrane</keyword>
<evidence type="ECO:0000313" key="10">
    <source>
        <dbReference type="EMBL" id="MCG7937453.1"/>
    </source>
</evidence>
<dbReference type="PRINTS" id="PR01338">
    <property type="entry name" value="TYPE3OMKPROT"/>
</dbReference>
<evidence type="ECO:0000259" key="9">
    <source>
        <dbReference type="Pfam" id="PF01514"/>
    </source>
</evidence>
<keyword evidence="5 8" id="KW-0564">Palmitate</keyword>
<organism evidence="10 11">
    <name type="scientific">Candidatus Thiodiazotropha lotti</name>
    <dbReference type="NCBI Taxonomy" id="2792787"/>
    <lineage>
        <taxon>Bacteria</taxon>
        <taxon>Pseudomonadati</taxon>
        <taxon>Pseudomonadota</taxon>
        <taxon>Gammaproteobacteria</taxon>
        <taxon>Chromatiales</taxon>
        <taxon>Sedimenticolaceae</taxon>
        <taxon>Candidatus Thiodiazotropha</taxon>
    </lineage>
</organism>
<evidence type="ECO:0000256" key="1">
    <source>
        <dbReference type="ARBA" id="ARBA00004459"/>
    </source>
</evidence>
<dbReference type="InterPro" id="IPR006182">
    <property type="entry name" value="FliF_N_dom"/>
</dbReference>
<proteinExistence type="inferred from homology"/>
<evidence type="ECO:0000256" key="8">
    <source>
        <dbReference type="RuleBase" id="RU364102"/>
    </source>
</evidence>
<accession>A0A9E4K1W5</accession>
<dbReference type="Pfam" id="PF01514">
    <property type="entry name" value="YscJ_FliF"/>
    <property type="match status" value="1"/>
</dbReference>